<gene>
    <name evidence="1" type="ORF">EP51_29640</name>
</gene>
<dbReference type="AlphaFoldDB" id="A0A076ERL1"/>
<accession>A0A076ERL1</accession>
<dbReference type="Proteomes" id="UP000028488">
    <property type="component" value="Chromosome"/>
</dbReference>
<sequence>MYGMTDAPRVWGVRRRVEVLGVRPGTADDASGLLALEALERRCGQVEYSAEHRSSQCRNRVGCVSELVLKHAVLVDEGTDVRG</sequence>
<reference evidence="1 2" key="1">
    <citation type="submission" date="2014-07" db="EMBL/GenBank/DDBJ databases">
        <title>Genome Sequence of Rhodococcus opacus Strain R7, a Biodegrader of Mono- and Polycyclic Aromatic Hydrocarbons.</title>
        <authorList>
            <person name="Di Gennaro P."/>
            <person name="Zampolli J."/>
            <person name="Presti I."/>
            <person name="Cappelletti M."/>
            <person name="D'Ursi P."/>
            <person name="Orro A."/>
            <person name="Mezzelani A."/>
            <person name="Milanesi L."/>
        </authorList>
    </citation>
    <scope>NUCLEOTIDE SEQUENCE [LARGE SCALE GENOMIC DNA]</scope>
    <source>
        <strain evidence="1 2">R7</strain>
    </source>
</reference>
<evidence type="ECO:0000313" key="1">
    <source>
        <dbReference type="EMBL" id="AII08551.1"/>
    </source>
</evidence>
<evidence type="ECO:0000313" key="2">
    <source>
        <dbReference type="Proteomes" id="UP000028488"/>
    </source>
</evidence>
<protein>
    <submittedName>
        <fullName evidence="1">Uncharacterized protein</fullName>
    </submittedName>
</protein>
<proteinExistence type="predicted"/>
<organism evidence="1 2">
    <name type="scientific">Rhodococcus opacus</name>
    <name type="common">Nocardia opaca</name>
    <dbReference type="NCBI Taxonomy" id="37919"/>
    <lineage>
        <taxon>Bacteria</taxon>
        <taxon>Bacillati</taxon>
        <taxon>Actinomycetota</taxon>
        <taxon>Actinomycetes</taxon>
        <taxon>Mycobacteriales</taxon>
        <taxon>Nocardiaceae</taxon>
        <taxon>Rhodococcus</taxon>
    </lineage>
</organism>
<name>A0A076ERL1_RHOOP</name>
<dbReference type="EMBL" id="CP008947">
    <property type="protein sequence ID" value="AII08551.1"/>
    <property type="molecule type" value="Genomic_DNA"/>
</dbReference>